<dbReference type="InterPro" id="IPR015424">
    <property type="entry name" value="PyrdxlP-dep_Trfase"/>
</dbReference>
<evidence type="ECO:0000256" key="1">
    <source>
        <dbReference type="ARBA" id="ARBA00005384"/>
    </source>
</evidence>
<evidence type="ECO:0000256" key="5">
    <source>
        <dbReference type="ARBA" id="ARBA00023163"/>
    </source>
</evidence>
<evidence type="ECO:0000313" key="7">
    <source>
        <dbReference type="EMBL" id="MEU0706926.1"/>
    </source>
</evidence>
<evidence type="ECO:0000256" key="2">
    <source>
        <dbReference type="ARBA" id="ARBA00022898"/>
    </source>
</evidence>
<keyword evidence="7" id="KW-0808">Transferase</keyword>
<dbReference type="SUPFAM" id="SSF53383">
    <property type="entry name" value="PLP-dependent transferases"/>
    <property type="match status" value="1"/>
</dbReference>
<comment type="caution">
    <text evidence="7">The sequence shown here is derived from an EMBL/GenBank/DDBJ whole genome shotgun (WGS) entry which is preliminary data.</text>
</comment>
<dbReference type="Gene3D" id="3.40.640.10">
    <property type="entry name" value="Type I PLP-dependent aspartate aminotransferase-like (Major domain)"/>
    <property type="match status" value="1"/>
</dbReference>
<dbReference type="SMART" id="SM00345">
    <property type="entry name" value="HTH_GNTR"/>
    <property type="match status" value="1"/>
</dbReference>
<keyword evidence="2" id="KW-0663">Pyridoxal phosphate</keyword>
<dbReference type="PROSITE" id="PS50949">
    <property type="entry name" value="HTH_GNTR"/>
    <property type="match status" value="1"/>
</dbReference>
<dbReference type="GO" id="GO:0008483">
    <property type="term" value="F:transaminase activity"/>
    <property type="evidence" value="ECO:0007669"/>
    <property type="project" value="UniProtKB-KW"/>
</dbReference>
<evidence type="ECO:0000313" key="8">
    <source>
        <dbReference type="Proteomes" id="UP001550378"/>
    </source>
</evidence>
<dbReference type="InterPro" id="IPR015421">
    <property type="entry name" value="PyrdxlP-dep_Trfase_major"/>
</dbReference>
<sequence length="466" mass="50858">MAWHLSVQVDRDSVVPLTAQLQNAIKDMVEDRVLHPGARLPSSRQLAQDLGLSRSVVVEAYEQLIAEGYLDAVRGSGTHVTRQLPAGAGEASLLDPRPAPEARWDLRVGIANLSNFPRQEWLTSYTKVLQNVGRDGVDYPPVAGIAELRNELAGYLGRVRSVRTEPGNIMVTAGFAQGLALLCSSFQHQGIHELAIEEPGHNGQRRFILDTGMRPVPVPVDEEGLIVEALARTGARAVLVTPAHQFPTGVTLSPARRQELLRWARETDGWVIEDDYDGEFWFDHQARPAALQEGDPERVVYAGTTSKVLVPGLRLGWLAIPPRMFPLMERVRSRQDQGSDTLTQLAFADLMRGGLLDRHLRRVRSRYRSRSEALAAAVREHLPDARLNGSAAGLHSYALLPPGTDEAALVQGALRRSVLVRGGQQFRFGGPPGRPGLLLGYGSLPLTGISEAVAAIGAAYEELKRG</sequence>
<keyword evidence="7" id="KW-0032">Aminotransferase</keyword>
<feature type="domain" description="HTH gntR-type" evidence="6">
    <location>
        <begin position="15"/>
        <end position="83"/>
    </location>
</feature>
<dbReference type="PANTHER" id="PTHR46577:SF1">
    <property type="entry name" value="HTH-TYPE TRANSCRIPTIONAL REGULATORY PROTEIN GABR"/>
    <property type="match status" value="1"/>
</dbReference>
<evidence type="ECO:0000256" key="4">
    <source>
        <dbReference type="ARBA" id="ARBA00023125"/>
    </source>
</evidence>
<dbReference type="CDD" id="cd00609">
    <property type="entry name" value="AAT_like"/>
    <property type="match status" value="1"/>
</dbReference>
<dbReference type="Pfam" id="PF00392">
    <property type="entry name" value="GntR"/>
    <property type="match status" value="1"/>
</dbReference>
<dbReference type="InterPro" id="IPR000524">
    <property type="entry name" value="Tscrpt_reg_HTH_GntR"/>
</dbReference>
<protein>
    <submittedName>
        <fullName evidence="7">PLP-dependent aminotransferase family protein</fullName>
    </submittedName>
</protein>
<keyword evidence="8" id="KW-1185">Reference proteome</keyword>
<comment type="similarity">
    <text evidence="1">In the C-terminal section; belongs to the class-I pyridoxal-phosphate-dependent aminotransferase family.</text>
</comment>
<dbReference type="Gene3D" id="1.10.10.10">
    <property type="entry name" value="Winged helix-like DNA-binding domain superfamily/Winged helix DNA-binding domain"/>
    <property type="match status" value="1"/>
</dbReference>
<dbReference type="CDD" id="cd07377">
    <property type="entry name" value="WHTH_GntR"/>
    <property type="match status" value="1"/>
</dbReference>
<gene>
    <name evidence="7" type="ORF">ABZ508_06025</name>
</gene>
<name>A0ABV2W199_9ACTN</name>
<dbReference type="InterPro" id="IPR051446">
    <property type="entry name" value="HTH_trans_reg/aminotransferase"/>
</dbReference>
<organism evidence="7 8">
    <name type="scientific">Streptomyces lavendulocolor</name>
    <dbReference type="NCBI Taxonomy" id="67316"/>
    <lineage>
        <taxon>Bacteria</taxon>
        <taxon>Bacillati</taxon>
        <taxon>Actinomycetota</taxon>
        <taxon>Actinomycetes</taxon>
        <taxon>Kitasatosporales</taxon>
        <taxon>Streptomycetaceae</taxon>
        <taxon>Streptomyces</taxon>
    </lineage>
</organism>
<evidence type="ECO:0000256" key="3">
    <source>
        <dbReference type="ARBA" id="ARBA00023015"/>
    </source>
</evidence>
<accession>A0ABV2W199</accession>
<dbReference type="RefSeq" id="WP_344420394.1">
    <property type="nucleotide sequence ID" value="NZ_BAAASF010000001.1"/>
</dbReference>
<dbReference type="Pfam" id="PF00155">
    <property type="entry name" value="Aminotran_1_2"/>
    <property type="match status" value="1"/>
</dbReference>
<dbReference type="InterPro" id="IPR036390">
    <property type="entry name" value="WH_DNA-bd_sf"/>
</dbReference>
<dbReference type="PRINTS" id="PR00035">
    <property type="entry name" value="HTHGNTR"/>
</dbReference>
<dbReference type="InterPro" id="IPR004839">
    <property type="entry name" value="Aminotransferase_I/II_large"/>
</dbReference>
<reference evidence="7 8" key="1">
    <citation type="submission" date="2024-06" db="EMBL/GenBank/DDBJ databases">
        <title>The Natural Products Discovery Center: Release of the First 8490 Sequenced Strains for Exploring Actinobacteria Biosynthetic Diversity.</title>
        <authorList>
            <person name="Kalkreuter E."/>
            <person name="Kautsar S.A."/>
            <person name="Yang D."/>
            <person name="Bader C.D."/>
            <person name="Teijaro C.N."/>
            <person name="Fluegel L."/>
            <person name="Davis C.M."/>
            <person name="Simpson J.R."/>
            <person name="Lauterbach L."/>
            <person name="Steele A.D."/>
            <person name="Gui C."/>
            <person name="Meng S."/>
            <person name="Li G."/>
            <person name="Viehrig K."/>
            <person name="Ye F."/>
            <person name="Su P."/>
            <person name="Kiefer A.F."/>
            <person name="Nichols A."/>
            <person name="Cepeda A.J."/>
            <person name="Yan W."/>
            <person name="Fan B."/>
            <person name="Jiang Y."/>
            <person name="Adhikari A."/>
            <person name="Zheng C.-J."/>
            <person name="Schuster L."/>
            <person name="Cowan T.M."/>
            <person name="Smanski M.J."/>
            <person name="Chevrette M.G."/>
            <person name="De Carvalho L.P.S."/>
            <person name="Shen B."/>
        </authorList>
    </citation>
    <scope>NUCLEOTIDE SEQUENCE [LARGE SCALE GENOMIC DNA]</scope>
    <source>
        <strain evidence="7 8">NPDC006337</strain>
    </source>
</reference>
<evidence type="ECO:0000259" key="6">
    <source>
        <dbReference type="PROSITE" id="PS50949"/>
    </source>
</evidence>
<dbReference type="Proteomes" id="UP001550378">
    <property type="component" value="Unassembled WGS sequence"/>
</dbReference>
<dbReference type="GeneID" id="300119936"/>
<dbReference type="PANTHER" id="PTHR46577">
    <property type="entry name" value="HTH-TYPE TRANSCRIPTIONAL REGULATORY PROTEIN GABR"/>
    <property type="match status" value="1"/>
</dbReference>
<keyword evidence="4" id="KW-0238">DNA-binding</keyword>
<proteinExistence type="inferred from homology"/>
<keyword evidence="3" id="KW-0805">Transcription regulation</keyword>
<dbReference type="SUPFAM" id="SSF46785">
    <property type="entry name" value="Winged helix' DNA-binding domain"/>
    <property type="match status" value="1"/>
</dbReference>
<dbReference type="InterPro" id="IPR036388">
    <property type="entry name" value="WH-like_DNA-bd_sf"/>
</dbReference>
<keyword evidence="5" id="KW-0804">Transcription</keyword>
<dbReference type="EMBL" id="JBEXZR010000003">
    <property type="protein sequence ID" value="MEU0706926.1"/>
    <property type="molecule type" value="Genomic_DNA"/>
</dbReference>